<dbReference type="CDD" id="cd04280">
    <property type="entry name" value="ZnMc_astacin_like"/>
    <property type="match status" value="1"/>
</dbReference>
<evidence type="ECO:0000256" key="2">
    <source>
        <dbReference type="ARBA" id="ARBA00022723"/>
    </source>
</evidence>
<comment type="cofactor">
    <cofactor evidence="6 7">
        <name>Zn(2+)</name>
        <dbReference type="ChEBI" id="CHEBI:29105"/>
    </cofactor>
    <text evidence="6 7">Binds 1 zinc ion per subunit.</text>
</comment>
<dbReference type="Proteomes" id="UP001652661">
    <property type="component" value="Chromosome 2L"/>
</dbReference>
<keyword evidence="1 6" id="KW-0645">Protease</keyword>
<feature type="binding site" evidence="6">
    <location>
        <position position="144"/>
    </location>
    <ligand>
        <name>Zn(2+)</name>
        <dbReference type="ChEBI" id="CHEBI:29105"/>
        <note>catalytic</note>
    </ligand>
</feature>
<dbReference type="Gene3D" id="3.40.390.10">
    <property type="entry name" value="Collagenase (Catalytic Domain)"/>
    <property type="match status" value="1"/>
</dbReference>
<feature type="domain" description="Peptidase M12A" evidence="8">
    <location>
        <begin position="45"/>
        <end position="240"/>
    </location>
</feature>
<dbReference type="EC" id="3.4.24.-" evidence="7"/>
<dbReference type="PROSITE" id="PS51864">
    <property type="entry name" value="ASTACIN"/>
    <property type="match status" value="1"/>
</dbReference>
<evidence type="ECO:0000256" key="3">
    <source>
        <dbReference type="ARBA" id="ARBA00022801"/>
    </source>
</evidence>
<dbReference type="RefSeq" id="XP_017038549.1">
    <property type="nucleotide sequence ID" value="XM_017183060.2"/>
</dbReference>
<dbReference type="GO" id="GO:0006508">
    <property type="term" value="P:proteolysis"/>
    <property type="evidence" value="ECO:0007669"/>
    <property type="project" value="UniProtKB-KW"/>
</dbReference>
<organism evidence="9 10">
    <name type="scientific">Drosophila kikkawai</name>
    <name type="common">Fruit fly</name>
    <dbReference type="NCBI Taxonomy" id="30033"/>
    <lineage>
        <taxon>Eukaryota</taxon>
        <taxon>Metazoa</taxon>
        <taxon>Ecdysozoa</taxon>
        <taxon>Arthropoda</taxon>
        <taxon>Hexapoda</taxon>
        <taxon>Insecta</taxon>
        <taxon>Pterygota</taxon>
        <taxon>Neoptera</taxon>
        <taxon>Endopterygota</taxon>
        <taxon>Diptera</taxon>
        <taxon>Brachycera</taxon>
        <taxon>Muscomorpha</taxon>
        <taxon>Ephydroidea</taxon>
        <taxon>Drosophilidae</taxon>
        <taxon>Drosophila</taxon>
        <taxon>Sophophora</taxon>
    </lineage>
</organism>
<dbReference type="PRINTS" id="PR00480">
    <property type="entry name" value="ASTACIN"/>
</dbReference>
<dbReference type="SUPFAM" id="SSF55486">
    <property type="entry name" value="Metalloproteases ('zincins'), catalytic domain"/>
    <property type="match status" value="1"/>
</dbReference>
<dbReference type="InterPro" id="IPR024079">
    <property type="entry name" value="MetalloPept_cat_dom_sf"/>
</dbReference>
<dbReference type="InterPro" id="IPR006026">
    <property type="entry name" value="Peptidase_Metallo"/>
</dbReference>
<evidence type="ECO:0000313" key="10">
    <source>
        <dbReference type="RefSeq" id="XP_017038549.1"/>
    </source>
</evidence>
<keyword evidence="5 6" id="KW-0482">Metalloprotease</keyword>
<evidence type="ECO:0000256" key="1">
    <source>
        <dbReference type="ARBA" id="ARBA00022670"/>
    </source>
</evidence>
<feature type="binding site" evidence="6">
    <location>
        <position position="140"/>
    </location>
    <ligand>
        <name>Zn(2+)</name>
        <dbReference type="ChEBI" id="CHEBI:29105"/>
        <note>catalytic</note>
    </ligand>
</feature>
<gene>
    <name evidence="10" type="primary">LOC108086198</name>
</gene>
<dbReference type="GO" id="GO:0008270">
    <property type="term" value="F:zinc ion binding"/>
    <property type="evidence" value="ECO:0007669"/>
    <property type="project" value="UniProtKB-UniRule"/>
</dbReference>
<feature type="signal peptide" evidence="7">
    <location>
        <begin position="1"/>
        <end position="18"/>
    </location>
</feature>
<dbReference type="AlphaFoldDB" id="A0A6P4JV50"/>
<reference evidence="9" key="1">
    <citation type="submission" date="2025-05" db="UniProtKB">
        <authorList>
            <consortium name="RefSeq"/>
        </authorList>
    </citation>
    <scope>NUCLEOTIDE SEQUENCE [LARGE SCALE GENOMIC DNA]</scope>
    <source>
        <strain evidence="9">14028-0561.14</strain>
    </source>
</reference>
<evidence type="ECO:0000256" key="4">
    <source>
        <dbReference type="ARBA" id="ARBA00022833"/>
    </source>
</evidence>
<dbReference type="PANTHER" id="PTHR10127">
    <property type="entry name" value="DISCOIDIN, CUB, EGF, LAMININ , AND ZINC METALLOPROTEASE DOMAIN CONTAINING"/>
    <property type="match status" value="1"/>
</dbReference>
<name>A0A6P4JV50_DROKI</name>
<evidence type="ECO:0000256" key="7">
    <source>
        <dbReference type="RuleBase" id="RU361183"/>
    </source>
</evidence>
<keyword evidence="7" id="KW-0732">Signal</keyword>
<dbReference type="GO" id="GO:0004222">
    <property type="term" value="F:metalloendopeptidase activity"/>
    <property type="evidence" value="ECO:0007669"/>
    <property type="project" value="UniProtKB-UniRule"/>
</dbReference>
<keyword evidence="3 6" id="KW-0378">Hydrolase</keyword>
<protein>
    <recommendedName>
        <fullName evidence="7">Metalloendopeptidase</fullName>
        <ecNumber evidence="7">3.4.24.-</ecNumber>
    </recommendedName>
</protein>
<feature type="active site" evidence="6">
    <location>
        <position position="141"/>
    </location>
</feature>
<evidence type="ECO:0000259" key="8">
    <source>
        <dbReference type="PROSITE" id="PS51864"/>
    </source>
</evidence>
<comment type="caution">
    <text evidence="6">Lacks conserved residue(s) required for the propagation of feature annotation.</text>
</comment>
<evidence type="ECO:0000313" key="9">
    <source>
        <dbReference type="Proteomes" id="UP001652661"/>
    </source>
</evidence>
<proteinExistence type="predicted"/>
<reference evidence="10" key="2">
    <citation type="submission" date="2025-08" db="UniProtKB">
        <authorList>
            <consortium name="RefSeq"/>
        </authorList>
    </citation>
    <scope>IDENTIFICATION</scope>
    <source>
        <strain evidence="10">14028-0561.14</strain>
        <tissue evidence="10">Whole fly</tissue>
    </source>
</reference>
<feature type="binding site" evidence="6">
    <location>
        <position position="150"/>
    </location>
    <ligand>
        <name>Zn(2+)</name>
        <dbReference type="ChEBI" id="CHEBI:29105"/>
        <note>catalytic</note>
    </ligand>
</feature>
<sequence>MHYLAFAVLLTIGPLVHTRPSSEIQVDDVIYTPEQLQFFEGNMTSRIVLSWSGYYWKKSTLVYSFGVGLSSADQALVKNAMKEISSQTCVKFRKTLSSREPQVVIQRKDAGCWSYVGYLGVTNQELNLGSGCMSSRTIQHELLHALAFYHTQSDPQRDQYVRIYPENIKPGHKHNFNKLRAGAVTDFGLGYDYDSIMHYGPFAFSRNGNPTIIPLQANAIIGQATQLSPRDVATLNRMYC</sequence>
<dbReference type="InterPro" id="IPR034035">
    <property type="entry name" value="Astacin-like_dom"/>
</dbReference>
<dbReference type="GeneID" id="108086198"/>
<accession>A0A6P4JV50</accession>
<dbReference type="SMART" id="SM00235">
    <property type="entry name" value="ZnMc"/>
    <property type="match status" value="1"/>
</dbReference>
<evidence type="ECO:0000256" key="5">
    <source>
        <dbReference type="ARBA" id="ARBA00023049"/>
    </source>
</evidence>
<dbReference type="InterPro" id="IPR001506">
    <property type="entry name" value="Peptidase_M12A"/>
</dbReference>
<evidence type="ECO:0000256" key="6">
    <source>
        <dbReference type="PROSITE-ProRule" id="PRU01211"/>
    </source>
</evidence>
<dbReference type="OrthoDB" id="291007at2759"/>
<dbReference type="Pfam" id="PF01400">
    <property type="entry name" value="Astacin"/>
    <property type="match status" value="1"/>
</dbReference>
<feature type="chain" id="PRO_5028521485" description="Metalloendopeptidase" evidence="7">
    <location>
        <begin position="19"/>
        <end position="240"/>
    </location>
</feature>
<keyword evidence="2 6" id="KW-0479">Metal-binding</keyword>
<keyword evidence="9" id="KW-1185">Reference proteome</keyword>
<dbReference type="PANTHER" id="PTHR10127:SF780">
    <property type="entry name" value="METALLOENDOPEPTIDASE"/>
    <property type="match status" value="1"/>
</dbReference>
<keyword evidence="4 6" id="KW-0862">Zinc</keyword>